<organism evidence="1 2">
    <name type="scientific">Talaromyces proteolyticus</name>
    <dbReference type="NCBI Taxonomy" id="1131652"/>
    <lineage>
        <taxon>Eukaryota</taxon>
        <taxon>Fungi</taxon>
        <taxon>Dikarya</taxon>
        <taxon>Ascomycota</taxon>
        <taxon>Pezizomycotina</taxon>
        <taxon>Eurotiomycetes</taxon>
        <taxon>Eurotiomycetidae</taxon>
        <taxon>Eurotiales</taxon>
        <taxon>Trichocomaceae</taxon>
        <taxon>Talaromyces</taxon>
        <taxon>Talaromyces sect. Bacilispori</taxon>
    </lineage>
</organism>
<reference evidence="1" key="1">
    <citation type="submission" date="2021-12" db="EMBL/GenBank/DDBJ databases">
        <title>Convergent genome expansion in fungi linked to evolution of root-endophyte symbiosis.</title>
        <authorList>
            <consortium name="DOE Joint Genome Institute"/>
            <person name="Ke Y.-H."/>
            <person name="Bonito G."/>
            <person name="Liao H.-L."/>
            <person name="Looney B."/>
            <person name="Rojas-Flechas A."/>
            <person name="Nash J."/>
            <person name="Hameed K."/>
            <person name="Schadt C."/>
            <person name="Martin F."/>
            <person name="Crous P.W."/>
            <person name="Miettinen O."/>
            <person name="Magnuson J.K."/>
            <person name="Labbe J."/>
            <person name="Jacobson D."/>
            <person name="Doktycz M.J."/>
            <person name="Veneault-Fourrey C."/>
            <person name="Kuo A."/>
            <person name="Mondo S."/>
            <person name="Calhoun S."/>
            <person name="Riley R."/>
            <person name="Ohm R."/>
            <person name="LaButti K."/>
            <person name="Andreopoulos B."/>
            <person name="Pangilinan J."/>
            <person name="Nolan M."/>
            <person name="Tritt A."/>
            <person name="Clum A."/>
            <person name="Lipzen A."/>
            <person name="Daum C."/>
            <person name="Barry K."/>
            <person name="Grigoriev I.V."/>
            <person name="Vilgalys R."/>
        </authorList>
    </citation>
    <scope>NUCLEOTIDE SEQUENCE</scope>
    <source>
        <strain evidence="1">PMI_201</strain>
    </source>
</reference>
<evidence type="ECO:0000313" key="2">
    <source>
        <dbReference type="Proteomes" id="UP001201262"/>
    </source>
</evidence>
<dbReference type="RefSeq" id="XP_046068106.1">
    <property type="nucleotide sequence ID" value="XM_046214439.1"/>
</dbReference>
<proteinExistence type="predicted"/>
<accession>A0AAD4KIW9</accession>
<dbReference type="AlphaFoldDB" id="A0AAD4KIW9"/>
<evidence type="ECO:0000313" key="1">
    <source>
        <dbReference type="EMBL" id="KAH8692109.1"/>
    </source>
</evidence>
<dbReference type="GeneID" id="70244726"/>
<keyword evidence="2" id="KW-1185">Reference proteome</keyword>
<dbReference type="EMBL" id="JAJTJA010000011">
    <property type="protein sequence ID" value="KAH8692109.1"/>
    <property type="molecule type" value="Genomic_DNA"/>
</dbReference>
<protein>
    <recommendedName>
        <fullName evidence="3">F-box domain-containing protein</fullName>
    </recommendedName>
</protein>
<dbReference type="Proteomes" id="UP001201262">
    <property type="component" value="Unassembled WGS sequence"/>
</dbReference>
<evidence type="ECO:0008006" key="3">
    <source>
        <dbReference type="Google" id="ProtNLM"/>
    </source>
</evidence>
<name>A0AAD4KIW9_9EURO</name>
<sequence length="330" mass="39642">MARNSQKELQESLWWRLLEFIKSLIFHRRKPGTADSVLFRLPECLVREIFELLSPVDQVCFFISCKLLFNLFNSTYKEFTFPRHLHIKIPHLCLNWPDIPRNMLLIRLENTRWVFCSACLKLHPRKEFDRLSLREPSLKRRCMVWAGIVDLCPCLSLTFRDREQLVQLLKNLLELRLLNLLQAAGECLLHECWVANDAYQTHIQMILYFSESDSENLIIKARYTIHITPPRYTPSNPDTEIFACPHIELLSFIELDREYDYCWTCESQIERHPESRPNTVFIDVIRPLGSSSWPADKKWFQQCRMITYLNYQIFWHRTQKFWIKLPKIKY</sequence>
<comment type="caution">
    <text evidence="1">The sequence shown here is derived from an EMBL/GenBank/DDBJ whole genome shotgun (WGS) entry which is preliminary data.</text>
</comment>
<gene>
    <name evidence="1" type="ORF">BGW36DRAFT_363120</name>
</gene>